<keyword evidence="2" id="KW-1015">Disulfide bond</keyword>
<dbReference type="EMBL" id="UZAU01000547">
    <property type="status" value="NOT_ANNOTATED_CDS"/>
    <property type="molecule type" value="Genomic_DNA"/>
</dbReference>
<dbReference type="InterPro" id="IPR035513">
    <property type="entry name" value="Invertase/methylesterase_inhib"/>
</dbReference>
<organism evidence="6 7">
    <name type="scientific">Cannabis sativa</name>
    <name type="common">Hemp</name>
    <name type="synonym">Marijuana</name>
    <dbReference type="NCBI Taxonomy" id="3483"/>
    <lineage>
        <taxon>Eukaryota</taxon>
        <taxon>Viridiplantae</taxon>
        <taxon>Streptophyta</taxon>
        <taxon>Embryophyta</taxon>
        <taxon>Tracheophyta</taxon>
        <taxon>Spermatophyta</taxon>
        <taxon>Magnoliopsida</taxon>
        <taxon>eudicotyledons</taxon>
        <taxon>Gunneridae</taxon>
        <taxon>Pentapetalae</taxon>
        <taxon>rosids</taxon>
        <taxon>fabids</taxon>
        <taxon>Rosales</taxon>
        <taxon>Cannabaceae</taxon>
        <taxon>Cannabis</taxon>
    </lineage>
</organism>
<name>A0A803R5P9_CANSA</name>
<dbReference type="PANTHER" id="PTHR35357">
    <property type="entry name" value="OS02G0537100 PROTEIN"/>
    <property type="match status" value="1"/>
</dbReference>
<dbReference type="CDD" id="cd15795">
    <property type="entry name" value="PMEI-Pla_a_1_like"/>
    <property type="match status" value="1"/>
</dbReference>
<dbReference type="SMART" id="SM00856">
    <property type="entry name" value="PMEI"/>
    <property type="match status" value="1"/>
</dbReference>
<reference evidence="6" key="1">
    <citation type="submission" date="2018-11" db="EMBL/GenBank/DDBJ databases">
        <authorList>
            <person name="Grassa J C."/>
        </authorList>
    </citation>
    <scope>NUCLEOTIDE SEQUENCE [LARGE SCALE GENOMIC DNA]</scope>
</reference>
<evidence type="ECO:0000313" key="6">
    <source>
        <dbReference type="EnsemblPlants" id="cds.novel_model_5408_5bd9a17a"/>
    </source>
</evidence>
<feature type="domain" description="Pectinesterase inhibitor" evidence="5">
    <location>
        <begin position="34"/>
        <end position="205"/>
    </location>
</feature>
<sequence length="212" mass="23617">MMMIKTPICFFFIILTIIPHNKASNDHHQYYSSTNSLLINQTCKKCAEKSEVFSYNFCRASLQNVPITDAITNLQGLALVAMELALDNASSTILTIKNILEDNNNNIIVATTKNDLDPFLEIRLKDCLDLYSDAVTTLVEAIEAFMNQNYETARVWLSAVMEASSTCEEGFKERSSGEEGDDVAESPLVKENYGLFQLSDIALCIATLLTFS</sequence>
<evidence type="ECO:0000256" key="4">
    <source>
        <dbReference type="SAM" id="SignalP"/>
    </source>
</evidence>
<feature type="chain" id="PRO_5030998612" description="Pectinesterase inhibitor domain-containing protein" evidence="4">
    <location>
        <begin position="24"/>
        <end position="212"/>
    </location>
</feature>
<accession>A0A803R5P9</accession>
<dbReference type="InterPro" id="IPR006501">
    <property type="entry name" value="Pectinesterase_inhib_dom"/>
</dbReference>
<reference evidence="6" key="2">
    <citation type="submission" date="2021-03" db="UniProtKB">
        <authorList>
            <consortium name="EnsemblPlants"/>
        </authorList>
    </citation>
    <scope>IDENTIFICATION</scope>
</reference>
<dbReference type="Gramene" id="novel_model_5408_5bd9a17a">
    <property type="protein sequence ID" value="cds.novel_model_5408_5bd9a17a"/>
    <property type="gene ID" value="novel_gene_2802_5bd9a17a"/>
</dbReference>
<dbReference type="InterPro" id="IPR034088">
    <property type="entry name" value="Pla_a_1-like"/>
</dbReference>
<dbReference type="OMA" id="AWTIVNS"/>
<dbReference type="Proteomes" id="UP000596661">
    <property type="component" value="Chromosome 5"/>
</dbReference>
<dbReference type="GO" id="GO:0005576">
    <property type="term" value="C:extracellular region"/>
    <property type="evidence" value="ECO:0007669"/>
    <property type="project" value="UniProtKB-ARBA"/>
</dbReference>
<feature type="signal peptide" evidence="4">
    <location>
        <begin position="1"/>
        <end position="23"/>
    </location>
</feature>
<evidence type="ECO:0000256" key="1">
    <source>
        <dbReference type="ARBA" id="ARBA00022729"/>
    </source>
</evidence>
<evidence type="ECO:0000256" key="3">
    <source>
        <dbReference type="ARBA" id="ARBA00038471"/>
    </source>
</evidence>
<proteinExistence type="inferred from homology"/>
<dbReference type="GO" id="GO:0004857">
    <property type="term" value="F:enzyme inhibitor activity"/>
    <property type="evidence" value="ECO:0007669"/>
    <property type="project" value="InterPro"/>
</dbReference>
<dbReference type="PANTHER" id="PTHR35357:SF17">
    <property type="entry name" value="PECTINESTERASE INHIBITOR 12"/>
    <property type="match status" value="1"/>
</dbReference>
<evidence type="ECO:0000256" key="2">
    <source>
        <dbReference type="ARBA" id="ARBA00023157"/>
    </source>
</evidence>
<keyword evidence="7" id="KW-1185">Reference proteome</keyword>
<protein>
    <recommendedName>
        <fullName evidence="5">Pectinesterase inhibitor domain-containing protein</fullName>
    </recommendedName>
</protein>
<dbReference type="FunFam" id="1.20.140.40:FF:000002">
    <property type="entry name" value="Putative invertase inhibitor"/>
    <property type="match status" value="1"/>
</dbReference>
<keyword evidence="1 4" id="KW-0732">Signal</keyword>
<evidence type="ECO:0000259" key="5">
    <source>
        <dbReference type="SMART" id="SM00856"/>
    </source>
</evidence>
<comment type="similarity">
    <text evidence="3">Belongs to the PMEI family.</text>
</comment>
<dbReference type="OrthoDB" id="1902988at2759"/>
<dbReference type="EnsemblPlants" id="novel_model_5408_5bd9a17a">
    <property type="protein sequence ID" value="cds.novel_model_5408_5bd9a17a"/>
    <property type="gene ID" value="novel_gene_2802_5bd9a17a"/>
</dbReference>
<dbReference type="AlphaFoldDB" id="A0A803R5P9"/>
<dbReference type="SUPFAM" id="SSF101148">
    <property type="entry name" value="Plant invertase/pectin methylesterase inhibitor"/>
    <property type="match status" value="1"/>
</dbReference>
<dbReference type="Pfam" id="PF04043">
    <property type="entry name" value="PMEI"/>
    <property type="match status" value="1"/>
</dbReference>
<dbReference type="NCBIfam" id="TIGR01614">
    <property type="entry name" value="PME_inhib"/>
    <property type="match status" value="1"/>
</dbReference>
<dbReference type="Gene3D" id="1.20.140.40">
    <property type="entry name" value="Invertase/pectin methylesterase inhibitor family protein"/>
    <property type="match status" value="1"/>
</dbReference>
<evidence type="ECO:0000313" key="7">
    <source>
        <dbReference type="Proteomes" id="UP000596661"/>
    </source>
</evidence>